<name>A0A835Z326_9STRA</name>
<reference evidence="1" key="1">
    <citation type="submission" date="2021-02" db="EMBL/GenBank/DDBJ databases">
        <title>First Annotated Genome of the Yellow-green Alga Tribonema minus.</title>
        <authorList>
            <person name="Mahan K.M."/>
        </authorList>
    </citation>
    <scope>NUCLEOTIDE SEQUENCE</scope>
    <source>
        <strain evidence="1">UTEX B ZZ1240</strain>
    </source>
</reference>
<sequence length="131" mass="14063">MDSYVVAVASRDCLYATDTTYNFTVQMPLLPSADYRCTVRYLIASLASASAFALQFKCSEMARNLSTGTLSSAGYDGWNSVVVLNGNQSGEGVCYFADAPALLSVRLYIPSSALLATTIGHTVALLHFEKI</sequence>
<evidence type="ECO:0000313" key="2">
    <source>
        <dbReference type="Proteomes" id="UP000664859"/>
    </source>
</evidence>
<gene>
    <name evidence="1" type="ORF">JKP88DRAFT_255320</name>
</gene>
<comment type="caution">
    <text evidence="1">The sequence shown here is derived from an EMBL/GenBank/DDBJ whole genome shotgun (WGS) entry which is preliminary data.</text>
</comment>
<dbReference type="AlphaFoldDB" id="A0A835Z326"/>
<organism evidence="1 2">
    <name type="scientific">Tribonema minus</name>
    <dbReference type="NCBI Taxonomy" id="303371"/>
    <lineage>
        <taxon>Eukaryota</taxon>
        <taxon>Sar</taxon>
        <taxon>Stramenopiles</taxon>
        <taxon>Ochrophyta</taxon>
        <taxon>PX clade</taxon>
        <taxon>Xanthophyceae</taxon>
        <taxon>Tribonematales</taxon>
        <taxon>Tribonemataceae</taxon>
        <taxon>Tribonema</taxon>
    </lineage>
</organism>
<dbReference type="Proteomes" id="UP000664859">
    <property type="component" value="Unassembled WGS sequence"/>
</dbReference>
<evidence type="ECO:0000313" key="1">
    <source>
        <dbReference type="EMBL" id="KAG5184732.1"/>
    </source>
</evidence>
<dbReference type="EMBL" id="JAFCMP010000154">
    <property type="protein sequence ID" value="KAG5184732.1"/>
    <property type="molecule type" value="Genomic_DNA"/>
</dbReference>
<protein>
    <submittedName>
        <fullName evidence="1">Uncharacterized protein</fullName>
    </submittedName>
</protein>
<accession>A0A835Z326</accession>
<keyword evidence="2" id="KW-1185">Reference proteome</keyword>
<proteinExistence type="predicted"/>